<reference evidence="2 3" key="1">
    <citation type="submission" date="2018-01" db="EMBL/GenBank/DDBJ databases">
        <title>Saezia sanguinis gen. nov., sp. nov., in the order Burkholderiales isolated from human blood.</title>
        <authorList>
            <person name="Medina-Pascual M.J."/>
            <person name="Valdezate S."/>
            <person name="Monzon S."/>
            <person name="Cuesta I."/>
            <person name="Carrasco G."/>
            <person name="Villalon P."/>
            <person name="Saez-Nieto J.A."/>
        </authorList>
    </citation>
    <scope>NUCLEOTIDE SEQUENCE [LARGE SCALE GENOMIC DNA]</scope>
    <source>
        <strain evidence="2 3">CNM695-12</strain>
    </source>
</reference>
<sequence>MHFIDQGSRIIAVDASEQEVGEITFTRMGTDLASFDHTFVNPELRGHSIAEMLVQKAAEVMRKENRKVLPYCSYVERLFERKKEYADIWAQDK</sequence>
<dbReference type="InterPro" id="IPR031165">
    <property type="entry name" value="GNAT_YJDJ"/>
</dbReference>
<name>A0A433SFF8_9BURK</name>
<evidence type="ECO:0000313" key="3">
    <source>
        <dbReference type="Proteomes" id="UP000286947"/>
    </source>
</evidence>
<feature type="domain" description="N-acetyltransferase" evidence="1">
    <location>
        <begin position="3"/>
        <end position="90"/>
    </location>
</feature>
<evidence type="ECO:0000259" key="1">
    <source>
        <dbReference type="PROSITE" id="PS51729"/>
    </source>
</evidence>
<comment type="caution">
    <text evidence="2">The sequence shown here is derived from an EMBL/GenBank/DDBJ whole genome shotgun (WGS) entry which is preliminary data.</text>
</comment>
<protein>
    <recommendedName>
        <fullName evidence="1">N-acetyltransferase domain-containing protein</fullName>
    </recommendedName>
</protein>
<dbReference type="EMBL" id="PQSP01000002">
    <property type="protein sequence ID" value="RUS67477.1"/>
    <property type="molecule type" value="Genomic_DNA"/>
</dbReference>
<dbReference type="Pfam" id="PF14542">
    <property type="entry name" value="Acetyltransf_CG"/>
    <property type="match status" value="1"/>
</dbReference>
<organism evidence="2 3">
    <name type="scientific">Saezia sanguinis</name>
    <dbReference type="NCBI Taxonomy" id="1965230"/>
    <lineage>
        <taxon>Bacteria</taxon>
        <taxon>Pseudomonadati</taxon>
        <taxon>Pseudomonadota</taxon>
        <taxon>Betaproteobacteria</taxon>
        <taxon>Burkholderiales</taxon>
        <taxon>Saeziaceae</taxon>
        <taxon>Saezia</taxon>
    </lineage>
</organism>
<evidence type="ECO:0000313" key="2">
    <source>
        <dbReference type="EMBL" id="RUS67477.1"/>
    </source>
</evidence>
<dbReference type="Proteomes" id="UP000286947">
    <property type="component" value="Unassembled WGS sequence"/>
</dbReference>
<dbReference type="InterPro" id="IPR045057">
    <property type="entry name" value="Gcn5-rel_NAT"/>
</dbReference>
<gene>
    <name evidence="2" type="ORF">CUZ56_01424</name>
</gene>
<dbReference type="OrthoDB" id="9800945at2"/>
<dbReference type="PROSITE" id="PS51729">
    <property type="entry name" value="GNAT_YJDJ"/>
    <property type="match status" value="1"/>
</dbReference>
<keyword evidence="3" id="KW-1185">Reference proteome</keyword>
<dbReference type="RefSeq" id="WP_126979533.1">
    <property type="nucleotide sequence ID" value="NZ_PQSP01000002.1"/>
</dbReference>
<proteinExistence type="predicted"/>
<dbReference type="Gene3D" id="3.40.630.30">
    <property type="match status" value="1"/>
</dbReference>
<dbReference type="AlphaFoldDB" id="A0A433SFF8"/>
<dbReference type="InterPro" id="IPR016181">
    <property type="entry name" value="Acyl_CoA_acyltransferase"/>
</dbReference>
<dbReference type="SUPFAM" id="SSF55729">
    <property type="entry name" value="Acyl-CoA N-acyltransferases (Nat)"/>
    <property type="match status" value="1"/>
</dbReference>
<accession>A0A433SFF8</accession>
<dbReference type="PANTHER" id="PTHR31435:SF10">
    <property type="entry name" value="BSR4717 PROTEIN"/>
    <property type="match status" value="1"/>
</dbReference>
<dbReference type="PANTHER" id="PTHR31435">
    <property type="entry name" value="PROTEIN NATD1"/>
    <property type="match status" value="1"/>
</dbReference>